<evidence type="ECO:0000256" key="1">
    <source>
        <dbReference type="ARBA" id="ARBA00022679"/>
    </source>
</evidence>
<dbReference type="AlphaFoldDB" id="E1JVY3"/>
<dbReference type="InterPro" id="IPR000182">
    <property type="entry name" value="GNAT_dom"/>
</dbReference>
<feature type="domain" description="N-acetyltransferase" evidence="2">
    <location>
        <begin position="24"/>
        <end position="184"/>
    </location>
</feature>
<evidence type="ECO:0000313" key="4">
    <source>
        <dbReference type="Proteomes" id="UP000006250"/>
    </source>
</evidence>
<dbReference type="CDD" id="cd04301">
    <property type="entry name" value="NAT_SF"/>
    <property type="match status" value="1"/>
</dbReference>
<dbReference type="Proteomes" id="UP000006250">
    <property type="component" value="Unassembled WGS sequence"/>
</dbReference>
<comment type="caution">
    <text evidence="3">The sequence shown here is derived from an EMBL/GenBank/DDBJ whole genome shotgun (WGS) entry which is preliminary data.</text>
</comment>
<dbReference type="RefSeq" id="WP_005993077.1">
    <property type="nucleotide sequence ID" value="NZ_AECZ01000009.1"/>
</dbReference>
<dbReference type="PROSITE" id="PS51186">
    <property type="entry name" value="GNAT"/>
    <property type="match status" value="1"/>
</dbReference>
<keyword evidence="1 3" id="KW-0808">Transferase</keyword>
<dbReference type="EMBL" id="AECZ01000009">
    <property type="protein sequence ID" value="EFL51621.1"/>
    <property type="molecule type" value="Genomic_DNA"/>
</dbReference>
<protein>
    <submittedName>
        <fullName evidence="3">GCN5-related N-acetyltransferase</fullName>
    </submittedName>
</protein>
<dbReference type="SUPFAM" id="SSF55729">
    <property type="entry name" value="Acyl-CoA N-acyltransferases (Nat)"/>
    <property type="match status" value="1"/>
</dbReference>
<keyword evidence="4" id="KW-1185">Reference proteome</keyword>
<dbReference type="Gene3D" id="3.40.630.30">
    <property type="match status" value="1"/>
</dbReference>
<dbReference type="InterPro" id="IPR016181">
    <property type="entry name" value="Acyl_CoA_acyltransferase"/>
</dbReference>
<dbReference type="STRING" id="596151.DesfrDRAFT_1782"/>
<proteinExistence type="predicted"/>
<accession>E1JVY3</accession>
<evidence type="ECO:0000259" key="2">
    <source>
        <dbReference type="PROSITE" id="PS51186"/>
    </source>
</evidence>
<gene>
    <name evidence="3" type="ORF">DesfrDRAFT_1782</name>
</gene>
<dbReference type="GO" id="GO:0008080">
    <property type="term" value="F:N-acetyltransferase activity"/>
    <property type="evidence" value="ECO:0007669"/>
    <property type="project" value="InterPro"/>
</dbReference>
<reference evidence="3 4" key="1">
    <citation type="submission" date="2010-08" db="EMBL/GenBank/DDBJ databases">
        <title>The draft genome of Desulfovibrio fructosovorans JJ.</title>
        <authorList>
            <consortium name="US DOE Joint Genome Institute (JGI-PGF)"/>
            <person name="Lucas S."/>
            <person name="Copeland A."/>
            <person name="Lapidus A."/>
            <person name="Cheng J.-F."/>
            <person name="Bruce D."/>
            <person name="Goodwin L."/>
            <person name="Pitluck S."/>
            <person name="Land M.L."/>
            <person name="Hauser L."/>
            <person name="Chang Y.-J."/>
            <person name="Jeffries C."/>
            <person name="Wall J.D."/>
            <person name="Stahl D.A."/>
            <person name="Arkin A.P."/>
            <person name="Dehal P."/>
            <person name="Stolyar S.M."/>
            <person name="Hazen T.C."/>
            <person name="Woyke T.J."/>
        </authorList>
    </citation>
    <scope>NUCLEOTIDE SEQUENCE [LARGE SCALE GENOMIC DNA]</scope>
    <source>
        <strain evidence="3 4">JJ</strain>
    </source>
</reference>
<name>E1JVY3_SOLFR</name>
<sequence>MASAMETGGTRRDGMGRVLAGGGVSIRSGYEPGIVGRVGELHGRYYATAWGAGAPFEILATRDMCAFIEGYDPERDLMLGAYSEGRMVGSIAILGRKPGPDGVQLRFFIVDPAWHGHGVGKALLHAALAWCRERGYGKVFLWTVDGLPASRRLYEKAGFRIVAREPDDRYTVLRDNLKMELDLSAAGH</sequence>
<dbReference type="Pfam" id="PF00583">
    <property type="entry name" value="Acetyltransf_1"/>
    <property type="match status" value="1"/>
</dbReference>
<dbReference type="PANTHER" id="PTHR13947">
    <property type="entry name" value="GNAT FAMILY N-ACETYLTRANSFERASE"/>
    <property type="match status" value="1"/>
</dbReference>
<dbReference type="PANTHER" id="PTHR13947:SF37">
    <property type="entry name" value="LD18367P"/>
    <property type="match status" value="1"/>
</dbReference>
<dbReference type="InterPro" id="IPR050769">
    <property type="entry name" value="NAT_camello-type"/>
</dbReference>
<evidence type="ECO:0000313" key="3">
    <source>
        <dbReference type="EMBL" id="EFL51621.1"/>
    </source>
</evidence>
<organism evidence="3 4">
    <name type="scientific">Solidesulfovibrio fructosivorans JJ]</name>
    <dbReference type="NCBI Taxonomy" id="596151"/>
    <lineage>
        <taxon>Bacteria</taxon>
        <taxon>Pseudomonadati</taxon>
        <taxon>Thermodesulfobacteriota</taxon>
        <taxon>Desulfovibrionia</taxon>
        <taxon>Desulfovibrionales</taxon>
        <taxon>Desulfovibrionaceae</taxon>
        <taxon>Solidesulfovibrio</taxon>
    </lineage>
</organism>
<dbReference type="eggNOG" id="COG0456">
    <property type="taxonomic scope" value="Bacteria"/>
</dbReference>